<keyword evidence="3" id="KW-0479">Metal-binding</keyword>
<accession>A0A160VDL5</accession>
<dbReference type="Gene3D" id="2.102.10.10">
    <property type="entry name" value="Rieske [2Fe-2S] iron-sulphur domain"/>
    <property type="match status" value="1"/>
</dbReference>
<feature type="domain" description="Rieske" evidence="10">
    <location>
        <begin position="48"/>
        <end position="131"/>
    </location>
</feature>
<organism evidence="11">
    <name type="scientific">hydrothermal vent metagenome</name>
    <dbReference type="NCBI Taxonomy" id="652676"/>
    <lineage>
        <taxon>unclassified sequences</taxon>
        <taxon>metagenomes</taxon>
        <taxon>ecological metagenomes</taxon>
    </lineage>
</organism>
<dbReference type="Pfam" id="PF00848">
    <property type="entry name" value="Ring_hydroxyl_A"/>
    <property type="match status" value="1"/>
</dbReference>
<evidence type="ECO:0000256" key="4">
    <source>
        <dbReference type="ARBA" id="ARBA00022797"/>
    </source>
</evidence>
<evidence type="ECO:0000256" key="5">
    <source>
        <dbReference type="ARBA" id="ARBA00022964"/>
    </source>
</evidence>
<keyword evidence="8" id="KW-0411">Iron-sulfur</keyword>
<evidence type="ECO:0000256" key="6">
    <source>
        <dbReference type="ARBA" id="ARBA00023002"/>
    </source>
</evidence>
<name>A0A160VDL5_9ZZZZ</name>
<evidence type="ECO:0000256" key="7">
    <source>
        <dbReference type="ARBA" id="ARBA00023004"/>
    </source>
</evidence>
<dbReference type="PRINTS" id="PR00090">
    <property type="entry name" value="RNGDIOXGNASE"/>
</dbReference>
<dbReference type="Pfam" id="PF00355">
    <property type="entry name" value="Rieske"/>
    <property type="match status" value="1"/>
</dbReference>
<dbReference type="PROSITE" id="PS00570">
    <property type="entry name" value="RING_HYDROXYL_ALPHA"/>
    <property type="match status" value="1"/>
</dbReference>
<reference evidence="11" key="1">
    <citation type="submission" date="2015-10" db="EMBL/GenBank/DDBJ databases">
        <authorList>
            <person name="Gilbert D.G."/>
        </authorList>
    </citation>
    <scope>NUCLEOTIDE SEQUENCE</scope>
</reference>
<keyword evidence="4" id="KW-0058">Aromatic hydrocarbons catabolism</keyword>
<keyword evidence="7" id="KW-0408">Iron</keyword>
<gene>
    <name evidence="11" type="ORF">MGWOODY_Clf1185</name>
</gene>
<dbReference type="SUPFAM" id="SSF50022">
    <property type="entry name" value="ISP domain"/>
    <property type="match status" value="1"/>
</dbReference>
<keyword evidence="6" id="KW-0560">Oxidoreductase</keyword>
<dbReference type="InterPro" id="IPR017941">
    <property type="entry name" value="Rieske_2Fe-2S"/>
</dbReference>
<dbReference type="InterPro" id="IPR015879">
    <property type="entry name" value="Ring_hydroxy_dOase_asu_C_dom"/>
</dbReference>
<dbReference type="PANTHER" id="PTHR43756:SF1">
    <property type="entry name" value="3-PHENYLPROPIONATE_CINNAMIC ACID DIOXYGENASE SUBUNIT ALPHA"/>
    <property type="match status" value="1"/>
</dbReference>
<dbReference type="PROSITE" id="PS51296">
    <property type="entry name" value="RIESKE"/>
    <property type="match status" value="1"/>
</dbReference>
<evidence type="ECO:0000256" key="2">
    <source>
        <dbReference type="ARBA" id="ARBA00022714"/>
    </source>
</evidence>
<dbReference type="InterPro" id="IPR001663">
    <property type="entry name" value="Rng_hydr_dOase-A"/>
</dbReference>
<dbReference type="InterPro" id="IPR015881">
    <property type="entry name" value="ARHD_Rieske_2Fe_2S"/>
</dbReference>
<keyword evidence="5 11" id="KW-0223">Dioxygenase</keyword>
<dbReference type="InterPro" id="IPR043266">
    <property type="entry name" value="RHO_NdoB-like_C"/>
</dbReference>
<evidence type="ECO:0000259" key="10">
    <source>
        <dbReference type="PROSITE" id="PS51296"/>
    </source>
</evidence>
<dbReference type="InterPro" id="IPR036922">
    <property type="entry name" value="Rieske_2Fe-2S_sf"/>
</dbReference>
<keyword evidence="2" id="KW-0001">2Fe-2S</keyword>
<evidence type="ECO:0000256" key="9">
    <source>
        <dbReference type="ARBA" id="ARBA00023027"/>
    </source>
</evidence>
<evidence type="ECO:0000256" key="3">
    <source>
        <dbReference type="ARBA" id="ARBA00022723"/>
    </source>
</evidence>
<evidence type="ECO:0000256" key="8">
    <source>
        <dbReference type="ARBA" id="ARBA00023014"/>
    </source>
</evidence>
<dbReference type="GO" id="GO:0005506">
    <property type="term" value="F:iron ion binding"/>
    <property type="evidence" value="ECO:0007669"/>
    <property type="project" value="InterPro"/>
</dbReference>
<dbReference type="EMBL" id="FAXA01000315">
    <property type="protein sequence ID" value="CUV02800.1"/>
    <property type="molecule type" value="Genomic_DNA"/>
</dbReference>
<dbReference type="Gene3D" id="3.90.380.10">
    <property type="entry name" value="Naphthalene 1,2-dioxygenase Alpha Subunit, Chain A, domain 1"/>
    <property type="match status" value="1"/>
</dbReference>
<evidence type="ECO:0000256" key="1">
    <source>
        <dbReference type="ARBA" id="ARBA00008751"/>
    </source>
</evidence>
<comment type="similarity">
    <text evidence="1">Belongs to the bacterial ring-hydroxylating dioxygenase alpha subunit family.</text>
</comment>
<proteinExistence type="inferred from homology"/>
<dbReference type="GO" id="GO:0051213">
    <property type="term" value="F:dioxygenase activity"/>
    <property type="evidence" value="ECO:0007669"/>
    <property type="project" value="UniProtKB-KW"/>
</dbReference>
<keyword evidence="9" id="KW-0520">NAD</keyword>
<dbReference type="SUPFAM" id="SSF55961">
    <property type="entry name" value="Bet v1-like"/>
    <property type="match status" value="1"/>
</dbReference>
<evidence type="ECO:0000313" key="11">
    <source>
        <dbReference type="EMBL" id="CUV02800.1"/>
    </source>
</evidence>
<dbReference type="CDD" id="cd08881">
    <property type="entry name" value="RHO_alpha_C_NDO-like"/>
    <property type="match status" value="1"/>
</dbReference>
<dbReference type="GO" id="GO:0051537">
    <property type="term" value="F:2 iron, 2 sulfur cluster binding"/>
    <property type="evidence" value="ECO:0007669"/>
    <property type="project" value="UniProtKB-KW"/>
</dbReference>
<protein>
    <submittedName>
        <fullName evidence="11">Large subunit naph/bph dioxygenase</fullName>
    </submittedName>
</protein>
<dbReference type="PANTHER" id="PTHR43756">
    <property type="entry name" value="CHOLINE MONOOXYGENASE, CHLOROPLASTIC"/>
    <property type="match status" value="1"/>
</dbReference>
<dbReference type="AlphaFoldDB" id="A0A160VDL5"/>
<sequence>MATARKSRSKNGHSNNMVNLDSGTISREIFVSPEIYAQEQEQLFARAWLFIGHESQVSKPGDFFVSSMGEESVILCRDRQGEVHVFLNSCAHRGMKVCRYDEGNTPVFSCPYHGWSYATDGKLVGVPYFKDAYQEKLDKSKWGLPEVAQICNYKGAIWATWDKHAPSFKEYMGGFLTYLDFLLDTWDGAGGEVEVFGGVEKWVIPCNWKFPAENFIGDRYHNISHRSVDMVGQGPSGSGRRDMQEREGATALDISFPERGHGTITFLRADDKVIPAYQHSKIVSEYFAHCEMERRKNYGQWARLVPGPSTVFPNMSYLPRQPRTISAWHPRSPDSHEAWRWFLIDKNAPAEVKEFLRHYYISYSGPAGLTEQDDMENWNYAHNASQGVIARRFPYNYQMGMGFDGPPVDTDGLDMPGKIRNVTAAKATEHNQRGFYQRWSEFMNVGDWDTLATWRNGHANGTNTGNGKAL</sequence>